<protein>
    <submittedName>
        <fullName evidence="12">Putative ATP-binding cassette transporter</fullName>
    </submittedName>
</protein>
<dbReference type="GO" id="GO:0140359">
    <property type="term" value="F:ABC-type transporter activity"/>
    <property type="evidence" value="ECO:0007669"/>
    <property type="project" value="InterPro"/>
</dbReference>
<dbReference type="OrthoDB" id="4139357at2759"/>
<keyword evidence="3 9" id="KW-0812">Transmembrane</keyword>
<evidence type="ECO:0000256" key="7">
    <source>
        <dbReference type="ARBA" id="ARBA00023136"/>
    </source>
</evidence>
<dbReference type="GO" id="GO:0016020">
    <property type="term" value="C:membrane"/>
    <property type="evidence" value="ECO:0007669"/>
    <property type="project" value="UniProtKB-SubCell"/>
</dbReference>
<feature type="transmembrane region" description="Helical" evidence="9">
    <location>
        <begin position="403"/>
        <end position="427"/>
    </location>
</feature>
<dbReference type="InterPro" id="IPR011527">
    <property type="entry name" value="ABC1_TM_dom"/>
</dbReference>
<gene>
    <name evidence="12" type="ORF">BO70DRAFT_282436</name>
</gene>
<evidence type="ECO:0000256" key="5">
    <source>
        <dbReference type="ARBA" id="ARBA00022840"/>
    </source>
</evidence>
<keyword evidence="2" id="KW-0813">Transport</keyword>
<dbReference type="PROSITE" id="PS00211">
    <property type="entry name" value="ABC_TRANSPORTER_1"/>
    <property type="match status" value="2"/>
</dbReference>
<dbReference type="GeneID" id="37061283"/>
<dbReference type="InterPro" id="IPR036640">
    <property type="entry name" value="ABC1_TM_sf"/>
</dbReference>
<dbReference type="PANTHER" id="PTHR24223:SF345">
    <property type="entry name" value="ABC MULTIDRUG TRANSPORTER (EUROFUNG)"/>
    <property type="match status" value="1"/>
</dbReference>
<feature type="domain" description="ABC transporter" evidence="10">
    <location>
        <begin position="498"/>
        <end position="725"/>
    </location>
</feature>
<dbReference type="CDD" id="cd18579">
    <property type="entry name" value="ABC_6TM_ABCC_D1"/>
    <property type="match status" value="1"/>
</dbReference>
<evidence type="ECO:0000256" key="1">
    <source>
        <dbReference type="ARBA" id="ARBA00004141"/>
    </source>
</evidence>
<evidence type="ECO:0000256" key="8">
    <source>
        <dbReference type="SAM" id="MobiDB-lite"/>
    </source>
</evidence>
<keyword evidence="7 9" id="KW-0472">Membrane</keyword>
<dbReference type="Gene3D" id="1.20.1560.10">
    <property type="entry name" value="ABC transporter type 1, transmembrane domain"/>
    <property type="match status" value="2"/>
</dbReference>
<feature type="compositionally biased region" description="Polar residues" evidence="8">
    <location>
        <begin position="723"/>
        <end position="741"/>
    </location>
</feature>
<dbReference type="InterPro" id="IPR027417">
    <property type="entry name" value="P-loop_NTPase"/>
</dbReference>
<reference evidence="12 13" key="1">
    <citation type="submission" date="2016-12" db="EMBL/GenBank/DDBJ databases">
        <title>The genomes of Aspergillus section Nigri reveals drivers in fungal speciation.</title>
        <authorList>
            <consortium name="DOE Joint Genome Institute"/>
            <person name="Vesth T.C."/>
            <person name="Nybo J."/>
            <person name="Theobald S."/>
            <person name="Brandl J."/>
            <person name="Frisvad J.C."/>
            <person name="Nielsen K.F."/>
            <person name="Lyhne E.K."/>
            <person name="Kogle M.E."/>
            <person name="Kuo A."/>
            <person name="Riley R."/>
            <person name="Clum A."/>
            <person name="Nolan M."/>
            <person name="Lipzen A."/>
            <person name="Salamov A."/>
            <person name="Henrissat B."/>
            <person name="Wiebenga A."/>
            <person name="De Vries R.P."/>
            <person name="Grigoriev I.V."/>
            <person name="Mortensen U.H."/>
            <person name="Andersen M.R."/>
            <person name="Baker S.E."/>
        </authorList>
    </citation>
    <scope>NUCLEOTIDE SEQUENCE [LARGE SCALE GENOMIC DNA]</scope>
    <source>
        <strain evidence="12 13">CBS 117.55</strain>
    </source>
</reference>
<feature type="transmembrane region" description="Helical" evidence="9">
    <location>
        <begin position="439"/>
        <end position="460"/>
    </location>
</feature>
<evidence type="ECO:0000259" key="11">
    <source>
        <dbReference type="PROSITE" id="PS50929"/>
    </source>
</evidence>
<dbReference type="Gene3D" id="3.40.50.300">
    <property type="entry name" value="P-loop containing nucleotide triphosphate hydrolases"/>
    <property type="match status" value="2"/>
</dbReference>
<dbReference type="InterPro" id="IPR017871">
    <property type="entry name" value="ABC_transporter-like_CS"/>
</dbReference>
<comment type="subcellular location">
    <subcellularLocation>
        <location evidence="1">Membrane</location>
        <topology evidence="1">Multi-pass membrane protein</topology>
    </subcellularLocation>
</comment>
<evidence type="ECO:0000256" key="4">
    <source>
        <dbReference type="ARBA" id="ARBA00022741"/>
    </source>
</evidence>
<feature type="transmembrane region" description="Helical" evidence="9">
    <location>
        <begin position="12"/>
        <end position="34"/>
    </location>
</feature>
<dbReference type="EMBL" id="MSFL01000001">
    <property type="protein sequence ID" value="PWY92268.1"/>
    <property type="molecule type" value="Genomic_DNA"/>
</dbReference>
<evidence type="ECO:0000256" key="2">
    <source>
        <dbReference type="ARBA" id="ARBA00022448"/>
    </source>
</evidence>
<organism evidence="12 13">
    <name type="scientific">Aspergillus heteromorphus CBS 117.55</name>
    <dbReference type="NCBI Taxonomy" id="1448321"/>
    <lineage>
        <taxon>Eukaryota</taxon>
        <taxon>Fungi</taxon>
        <taxon>Dikarya</taxon>
        <taxon>Ascomycota</taxon>
        <taxon>Pezizomycotina</taxon>
        <taxon>Eurotiomycetes</taxon>
        <taxon>Eurotiomycetidae</taxon>
        <taxon>Eurotiales</taxon>
        <taxon>Aspergillaceae</taxon>
        <taxon>Aspergillus</taxon>
        <taxon>Aspergillus subgen. Circumdati</taxon>
    </lineage>
</organism>
<feature type="region of interest" description="Disordered" evidence="8">
    <location>
        <begin position="719"/>
        <end position="750"/>
    </location>
</feature>
<dbReference type="VEuPathDB" id="FungiDB:BO70DRAFT_282436"/>
<feature type="domain" description="ABC transporter" evidence="10">
    <location>
        <begin position="1093"/>
        <end position="1344"/>
    </location>
</feature>
<dbReference type="GO" id="GO:0005524">
    <property type="term" value="F:ATP binding"/>
    <property type="evidence" value="ECO:0007669"/>
    <property type="project" value="UniProtKB-KW"/>
</dbReference>
<feature type="transmembrane region" description="Helical" evidence="9">
    <location>
        <begin position="996"/>
        <end position="1018"/>
    </location>
</feature>
<dbReference type="SUPFAM" id="SSF52540">
    <property type="entry name" value="P-loop containing nucleoside triphosphate hydrolases"/>
    <property type="match status" value="2"/>
</dbReference>
<dbReference type="CDD" id="cd18580">
    <property type="entry name" value="ABC_6TM_ABCC_D2"/>
    <property type="match status" value="1"/>
</dbReference>
<dbReference type="GO" id="GO:0016887">
    <property type="term" value="F:ATP hydrolysis activity"/>
    <property type="evidence" value="ECO:0007669"/>
    <property type="project" value="InterPro"/>
</dbReference>
<keyword evidence="6 9" id="KW-1133">Transmembrane helix</keyword>
<evidence type="ECO:0000256" key="3">
    <source>
        <dbReference type="ARBA" id="ARBA00022692"/>
    </source>
</evidence>
<dbReference type="STRING" id="1448321.A0A317X5Q9"/>
<dbReference type="RefSeq" id="XP_025404007.1">
    <property type="nucleotide sequence ID" value="XM_025539046.1"/>
</dbReference>
<keyword evidence="5 12" id="KW-0067">ATP-binding</keyword>
<dbReference type="SUPFAM" id="SSF90123">
    <property type="entry name" value="ABC transporter transmembrane region"/>
    <property type="match status" value="2"/>
</dbReference>
<dbReference type="PROSITE" id="PS50893">
    <property type="entry name" value="ABC_TRANSPORTER_2"/>
    <property type="match status" value="2"/>
</dbReference>
<feature type="transmembrane region" description="Helical" evidence="9">
    <location>
        <begin position="1030"/>
        <end position="1049"/>
    </location>
</feature>
<feature type="transmembrane region" description="Helical" evidence="9">
    <location>
        <begin position="903"/>
        <end position="927"/>
    </location>
</feature>
<evidence type="ECO:0000259" key="10">
    <source>
        <dbReference type="PROSITE" id="PS50893"/>
    </source>
</evidence>
<accession>A0A317X5Q9</accession>
<comment type="caution">
    <text evidence="12">The sequence shown here is derived from an EMBL/GenBank/DDBJ whole genome shotgun (WGS) entry which is preliminary data.</text>
</comment>
<dbReference type="PANTHER" id="PTHR24223">
    <property type="entry name" value="ATP-BINDING CASSETTE SUB-FAMILY C"/>
    <property type="match status" value="1"/>
</dbReference>
<evidence type="ECO:0000313" key="13">
    <source>
        <dbReference type="Proteomes" id="UP000247233"/>
    </source>
</evidence>
<evidence type="ECO:0000256" key="6">
    <source>
        <dbReference type="ARBA" id="ARBA00022989"/>
    </source>
</evidence>
<dbReference type="Pfam" id="PF00005">
    <property type="entry name" value="ABC_tran"/>
    <property type="match status" value="2"/>
</dbReference>
<dbReference type="InterPro" id="IPR044726">
    <property type="entry name" value="ABCC_6TM_D2"/>
</dbReference>
<name>A0A317X5Q9_9EURO</name>
<proteinExistence type="predicted"/>
<dbReference type="Pfam" id="PF00664">
    <property type="entry name" value="ABC_membrane"/>
    <property type="match status" value="2"/>
</dbReference>
<keyword evidence="4" id="KW-0547">Nucleotide-binding</keyword>
<dbReference type="InterPro" id="IPR003593">
    <property type="entry name" value="AAA+_ATPase"/>
</dbReference>
<dbReference type="SMART" id="SM00382">
    <property type="entry name" value="AAA"/>
    <property type="match status" value="2"/>
</dbReference>
<dbReference type="InterPro" id="IPR044746">
    <property type="entry name" value="ABCC_6TM_D1"/>
</dbReference>
<feature type="transmembrane region" description="Helical" evidence="9">
    <location>
        <begin position="766"/>
        <end position="788"/>
    </location>
</feature>
<evidence type="ECO:0000313" key="12">
    <source>
        <dbReference type="EMBL" id="PWY92268.1"/>
    </source>
</evidence>
<dbReference type="InterPro" id="IPR050173">
    <property type="entry name" value="ABC_transporter_C-like"/>
</dbReference>
<evidence type="ECO:0000256" key="9">
    <source>
        <dbReference type="SAM" id="Phobius"/>
    </source>
</evidence>
<dbReference type="Proteomes" id="UP000247233">
    <property type="component" value="Unassembled WGS sequence"/>
</dbReference>
<feature type="domain" description="ABC transmembrane type-1" evidence="11">
    <location>
        <begin position="777"/>
        <end position="1054"/>
    </location>
</feature>
<sequence>MNAWSDSWYGDILAIAEVLVSLYAGVGLFIISLLERKRTVQPSLTVTAFLAVSLLRDAVELRLSSDCRRIYNCNFVKLRAGLEAIWLIWNCGVNSSIDHEKDSSSEDTASIFSRVFFWWINPVLKAGYKSNLSLHNLPDIHRSLSSETLRKEALKSWNSQSRTLTQWTLPLSLVRGLKSAFLTPVISRLFVVLFRYAQPILIDVAIRFVRTSHPEEADMHDGLWLITFAGVVYLGLAISTAVYQHQIDRLEIMVRGALIGLIHHQSLNAPSTGSEDTQALALLTSDIESIESIGGIFHETWAHFLEVVVGTALLAARIRWFAFLPLLIIFGCSRVSAYVAKHLQGKQRDWNVATQERISTTSSALGGIKSVKMMGLEDPIHSQISHLRDQELRMSKRLRWIQVAYNASANALGIFAPVLTLVVYAMSPQNNGVLQPNEVFTSVALLAMVTHPANMVMTFISRAVAMMANINRVQSYISRPSLEDTRETLVEEDVKESVAMENVTIKPPSMAQPIIQGACLHLEKGDLVIVGGAVGSGKTTVALAMLGEVPLTTGSICVASKRIAYCSQAPWLPSVTIRDAICGGEVGDQEWYNTVIDACGLVPDLAVLSSGDMTFIENNGINISGGQRQRIALARAVFSRYSIILLDDPFSALDQAVTDGIVNKLLGSQGLFKSMRTTVLLISNSRNLYSMADRVLVIRDSNAHLEDLISFEKISDLREASSPADTSPCATPLYGQQQKQSSQKHRMEDAAEDISRRAGDVALYGYYLNAVGPCNALLMTICTATYSFCFTFSQYVLKWATQAPPQNARIYMGCYAAISFIAWVATNGNMWSTQLKIAIRSGKVLHAQLLQRILGASLTYFIESDIAVTLNRFGQDITLIDKQLPSALANLLNTEICKLLMQVLLLLIVQPVMVATVPVCAICVYFIQRVYLRTSRQLRFLDLESRSQLYTNFLDTSSGVTTIRAFGWKDKFQEENIKALDLSQKPFYLLLCLQRWLNVTLDCVIAVIAVALMTLTVLYRNTTTGADLGLALNMIIGVNATLLKLVQSWTSLETSLGAIARLKSVQECVPIEDRPWGTIEPALQWPSSGKLQIQNASVSYSQTQGLTLEDISLSVNPGQKLIVVGRTGSGKTTLMLPLLQLLTPRSGSIRIDEVDITRVPLNTLRRRGMIAVPQDGFIIPTASLRFNLDPYGLSSEDTILAALKRTRLWNKISTTFAHTAGPTADLVIDFPKLLDLPMSTFLPFSAGELQLFALCRTLLRVWENKSTKPVIVLDEAGSSLDSETESILEEILREDLGGHTVVIIAHRVEGVMGAMRPGVDAIATMQNGCLQKVVTIASQPLLEI</sequence>
<feature type="transmembrane region" description="Helical" evidence="9">
    <location>
        <begin position="808"/>
        <end position="826"/>
    </location>
</feature>
<feature type="transmembrane region" description="Helical" evidence="9">
    <location>
        <begin position="222"/>
        <end position="243"/>
    </location>
</feature>
<dbReference type="PROSITE" id="PS50929">
    <property type="entry name" value="ABC_TM1F"/>
    <property type="match status" value="2"/>
</dbReference>
<keyword evidence="13" id="KW-1185">Reference proteome</keyword>
<dbReference type="FunFam" id="1.20.1560.10:FF:000066">
    <property type="entry name" value="ABC multidrug transporter (Eurofung)"/>
    <property type="match status" value="1"/>
</dbReference>
<dbReference type="InterPro" id="IPR003439">
    <property type="entry name" value="ABC_transporter-like_ATP-bd"/>
</dbReference>
<feature type="domain" description="ABC transmembrane type-1" evidence="11">
    <location>
        <begin position="185"/>
        <end position="465"/>
    </location>
</feature>